<evidence type="ECO:0000313" key="1">
    <source>
        <dbReference type="EMBL" id="TFK63879.1"/>
    </source>
</evidence>
<protein>
    <submittedName>
        <fullName evidence="1">Annexin</fullName>
    </submittedName>
</protein>
<accession>A0ACD3AE45</accession>
<keyword evidence="2" id="KW-1185">Reference proteome</keyword>
<name>A0ACD3AE45_9AGAR</name>
<dbReference type="Proteomes" id="UP000308600">
    <property type="component" value="Unassembled WGS sequence"/>
</dbReference>
<proteinExistence type="predicted"/>
<sequence length="502" mass="56154">MKSQPAPDRSTQDPPQPDPHSPAGYVNPSFPPAGNLDPSNPSAQPAQPGYPGYGPPMPYPNPRYPGSDYPAFPSDQPGQLAPSYPVPHDGAAIQRGPSPGFPTADTPALNFPGAIAPGIPQPGLGGGTQWAGGFAGEARGVVPFDIRQFKTYLGAPLFPDYADVLDLKSSEYTMLMGVRENYTGLTKDLFHMLYKQPRNPSFLFDKKNTYALQMLEARVGVSKQHYLLGLRGLVLGPLGFDAWLLHSMLREQKSYRLHTTIELIIDRPAADLILLKETYRRLYDADIWVEIEKSQYIVVPVKPFFKLVLDRAGTTPGPMEVPNIYGDMNLLKEIQDNVNKLNSGGFSVDPIVSLLYRAFTMMDVTFLRTVCFDIFSRYSTAELALVNQAFTAKHKKKLTKAIKKAFMFDEEKALMHICRAMKKSSVERDAKLLYLSMKGFGTKDEHLVSRIVRYHWDIQRWDQIKQHFEKKYKKSLDKMVAGETSGDYKTLMRAYITGGSSL</sequence>
<evidence type="ECO:0000313" key="2">
    <source>
        <dbReference type="Proteomes" id="UP000308600"/>
    </source>
</evidence>
<organism evidence="1 2">
    <name type="scientific">Pluteus cervinus</name>
    <dbReference type="NCBI Taxonomy" id="181527"/>
    <lineage>
        <taxon>Eukaryota</taxon>
        <taxon>Fungi</taxon>
        <taxon>Dikarya</taxon>
        <taxon>Basidiomycota</taxon>
        <taxon>Agaricomycotina</taxon>
        <taxon>Agaricomycetes</taxon>
        <taxon>Agaricomycetidae</taxon>
        <taxon>Agaricales</taxon>
        <taxon>Pluteineae</taxon>
        <taxon>Pluteaceae</taxon>
        <taxon>Pluteus</taxon>
    </lineage>
</organism>
<reference evidence="1 2" key="1">
    <citation type="journal article" date="2019" name="Nat. Ecol. Evol.">
        <title>Megaphylogeny resolves global patterns of mushroom evolution.</title>
        <authorList>
            <person name="Varga T."/>
            <person name="Krizsan K."/>
            <person name="Foldi C."/>
            <person name="Dima B."/>
            <person name="Sanchez-Garcia M."/>
            <person name="Sanchez-Ramirez S."/>
            <person name="Szollosi G.J."/>
            <person name="Szarkandi J.G."/>
            <person name="Papp V."/>
            <person name="Albert L."/>
            <person name="Andreopoulos W."/>
            <person name="Angelini C."/>
            <person name="Antonin V."/>
            <person name="Barry K.W."/>
            <person name="Bougher N.L."/>
            <person name="Buchanan P."/>
            <person name="Buyck B."/>
            <person name="Bense V."/>
            <person name="Catcheside P."/>
            <person name="Chovatia M."/>
            <person name="Cooper J."/>
            <person name="Damon W."/>
            <person name="Desjardin D."/>
            <person name="Finy P."/>
            <person name="Geml J."/>
            <person name="Haridas S."/>
            <person name="Hughes K."/>
            <person name="Justo A."/>
            <person name="Karasinski D."/>
            <person name="Kautmanova I."/>
            <person name="Kiss B."/>
            <person name="Kocsube S."/>
            <person name="Kotiranta H."/>
            <person name="LaButti K.M."/>
            <person name="Lechner B.E."/>
            <person name="Liimatainen K."/>
            <person name="Lipzen A."/>
            <person name="Lukacs Z."/>
            <person name="Mihaltcheva S."/>
            <person name="Morgado L.N."/>
            <person name="Niskanen T."/>
            <person name="Noordeloos M.E."/>
            <person name="Ohm R.A."/>
            <person name="Ortiz-Santana B."/>
            <person name="Ovrebo C."/>
            <person name="Racz N."/>
            <person name="Riley R."/>
            <person name="Savchenko A."/>
            <person name="Shiryaev A."/>
            <person name="Soop K."/>
            <person name="Spirin V."/>
            <person name="Szebenyi C."/>
            <person name="Tomsovsky M."/>
            <person name="Tulloss R.E."/>
            <person name="Uehling J."/>
            <person name="Grigoriev I.V."/>
            <person name="Vagvolgyi C."/>
            <person name="Papp T."/>
            <person name="Martin F.M."/>
            <person name="Miettinen O."/>
            <person name="Hibbett D.S."/>
            <person name="Nagy L.G."/>
        </authorList>
    </citation>
    <scope>NUCLEOTIDE SEQUENCE [LARGE SCALE GENOMIC DNA]</scope>
    <source>
        <strain evidence="1 2">NL-1719</strain>
    </source>
</reference>
<gene>
    <name evidence="1" type="ORF">BDN72DRAFT_963627</name>
</gene>
<dbReference type="EMBL" id="ML208500">
    <property type="protein sequence ID" value="TFK63879.1"/>
    <property type="molecule type" value="Genomic_DNA"/>
</dbReference>